<dbReference type="Pfam" id="PF00646">
    <property type="entry name" value="F-box"/>
    <property type="match status" value="1"/>
</dbReference>
<comment type="caution">
    <text evidence="2">The sequence shown here is derived from an EMBL/GenBank/DDBJ whole genome shotgun (WGS) entry which is preliminary data.</text>
</comment>
<proteinExistence type="predicted"/>
<dbReference type="Gene3D" id="3.80.10.10">
    <property type="entry name" value="Ribonuclease Inhibitor"/>
    <property type="match status" value="1"/>
</dbReference>
<feature type="non-terminal residue" evidence="2">
    <location>
        <position position="1"/>
    </location>
</feature>
<dbReference type="InterPro" id="IPR036047">
    <property type="entry name" value="F-box-like_dom_sf"/>
</dbReference>
<name>A0A5J9UTE1_9POAL</name>
<dbReference type="InterPro" id="IPR001810">
    <property type="entry name" value="F-box_dom"/>
</dbReference>
<dbReference type="PANTHER" id="PTHR34223">
    <property type="entry name" value="OS11G0201299 PROTEIN"/>
    <property type="match status" value="1"/>
</dbReference>
<dbReference type="Gene3D" id="1.20.1280.50">
    <property type="match status" value="1"/>
</dbReference>
<evidence type="ECO:0000313" key="2">
    <source>
        <dbReference type="EMBL" id="TVU26330.1"/>
    </source>
</evidence>
<dbReference type="InterPro" id="IPR053197">
    <property type="entry name" value="F-box_SCFL_complex_component"/>
</dbReference>
<dbReference type="PROSITE" id="PS50181">
    <property type="entry name" value="FBOX"/>
    <property type="match status" value="1"/>
</dbReference>
<dbReference type="OrthoDB" id="683255at2759"/>
<dbReference type="AlphaFoldDB" id="A0A5J9UTE1"/>
<dbReference type="InterPro" id="IPR053781">
    <property type="entry name" value="F-box_AtFBL13-like"/>
</dbReference>
<dbReference type="CDD" id="cd22160">
    <property type="entry name" value="F-box_AtFBL13-like"/>
    <property type="match status" value="1"/>
</dbReference>
<protein>
    <recommendedName>
        <fullName evidence="1">F-box domain-containing protein</fullName>
    </recommendedName>
</protein>
<feature type="domain" description="F-box" evidence="1">
    <location>
        <begin position="6"/>
        <end position="52"/>
    </location>
</feature>
<dbReference type="InterPro" id="IPR032675">
    <property type="entry name" value="LRR_dom_sf"/>
</dbReference>
<accession>A0A5J9UTE1</accession>
<dbReference type="EMBL" id="RWGY01000013">
    <property type="protein sequence ID" value="TVU26330.1"/>
    <property type="molecule type" value="Genomic_DNA"/>
</dbReference>
<gene>
    <name evidence="2" type="ORF">EJB05_28870</name>
</gene>
<organism evidence="2 3">
    <name type="scientific">Eragrostis curvula</name>
    <name type="common">weeping love grass</name>
    <dbReference type="NCBI Taxonomy" id="38414"/>
    <lineage>
        <taxon>Eukaryota</taxon>
        <taxon>Viridiplantae</taxon>
        <taxon>Streptophyta</taxon>
        <taxon>Embryophyta</taxon>
        <taxon>Tracheophyta</taxon>
        <taxon>Spermatophyta</taxon>
        <taxon>Magnoliopsida</taxon>
        <taxon>Liliopsida</taxon>
        <taxon>Poales</taxon>
        <taxon>Poaceae</taxon>
        <taxon>PACMAD clade</taxon>
        <taxon>Chloridoideae</taxon>
        <taxon>Eragrostideae</taxon>
        <taxon>Eragrostidinae</taxon>
        <taxon>Eragrostis</taxon>
    </lineage>
</organism>
<dbReference type="Proteomes" id="UP000324897">
    <property type="component" value="Chromosome 2"/>
</dbReference>
<sequence>MAASGTDRLSALPDEVLHHVLSFLPAHEVLPTSRLARRWRDLWKSAPALRVTGVADCLNPVWFVNYVDNLLLLRDPGARLDAFAIDLDDSDFDFTPLFPTYDSIVNLWFRHALLCRARALSLRTTVGVYIEDDDEGPLGLPDAPIVSQDLERLDLEMVTLKGRALDFSGCPALVELKMKGCAILGNISSSSPSLKHLSLTDCLMVHDDFSRPRIDSPSLVSLVLTGFNGWTPVLGNMPLLASAIVRVTAGCDDMCCKNSYGDCDDGRCCGCNGHYKACDEGRGDSMLLKGLSQVTELELSVDSNMFIVNGDLELCTTFPKLKTLLLSEWCPGIAADLNMLACFLRQSPILEKLTLEISKVPKVRVQRERRFQRFDEQSFACNLLKKVEIKCEVDGRVREALSILSSCGIPLTQFKIQHGNKASGR</sequence>
<dbReference type="PANTHER" id="PTHR34223:SF22">
    <property type="entry name" value="OS11G0208300 PROTEIN"/>
    <property type="match status" value="1"/>
</dbReference>
<reference evidence="2 3" key="1">
    <citation type="journal article" date="2019" name="Sci. Rep.">
        <title>A high-quality genome of Eragrostis curvula grass provides insights into Poaceae evolution and supports new strategies to enhance forage quality.</title>
        <authorList>
            <person name="Carballo J."/>
            <person name="Santos B.A.C.M."/>
            <person name="Zappacosta D."/>
            <person name="Garbus I."/>
            <person name="Selva J.P."/>
            <person name="Gallo C.A."/>
            <person name="Diaz A."/>
            <person name="Albertini E."/>
            <person name="Caccamo M."/>
            <person name="Echenique V."/>
        </authorList>
    </citation>
    <scope>NUCLEOTIDE SEQUENCE [LARGE SCALE GENOMIC DNA]</scope>
    <source>
        <strain evidence="3">cv. Victoria</strain>
        <tissue evidence="2">Leaf</tissue>
    </source>
</reference>
<dbReference type="SUPFAM" id="SSF81383">
    <property type="entry name" value="F-box domain"/>
    <property type="match status" value="1"/>
</dbReference>
<dbReference type="SMART" id="SM00256">
    <property type="entry name" value="FBOX"/>
    <property type="match status" value="1"/>
</dbReference>
<evidence type="ECO:0000259" key="1">
    <source>
        <dbReference type="PROSITE" id="PS50181"/>
    </source>
</evidence>
<keyword evidence="3" id="KW-1185">Reference proteome</keyword>
<dbReference type="SUPFAM" id="SSF52047">
    <property type="entry name" value="RNI-like"/>
    <property type="match status" value="1"/>
</dbReference>
<evidence type="ECO:0000313" key="3">
    <source>
        <dbReference type="Proteomes" id="UP000324897"/>
    </source>
</evidence>
<dbReference type="Gramene" id="TVU26330">
    <property type="protein sequence ID" value="TVU26330"/>
    <property type="gene ID" value="EJB05_28870"/>
</dbReference>